<evidence type="ECO:0000256" key="1">
    <source>
        <dbReference type="SAM" id="SignalP"/>
    </source>
</evidence>
<dbReference type="eggNOG" id="ENOG5033PIC">
    <property type="taxonomic scope" value="Bacteria"/>
</dbReference>
<dbReference type="Proteomes" id="UP000195772">
    <property type="component" value="Unassembled WGS sequence"/>
</dbReference>
<feature type="signal peptide" evidence="1">
    <location>
        <begin position="1"/>
        <end position="19"/>
    </location>
</feature>
<dbReference type="EMBL" id="NFHB01000010">
    <property type="protein sequence ID" value="OUN02105.1"/>
    <property type="molecule type" value="Genomic_DNA"/>
</dbReference>
<dbReference type="PROSITE" id="PS51257">
    <property type="entry name" value="PROKAR_LIPOPROTEIN"/>
    <property type="match status" value="1"/>
</dbReference>
<accession>A0A1Y3QSL9</accession>
<evidence type="ECO:0000313" key="2">
    <source>
        <dbReference type="EMBL" id="OUN02105.1"/>
    </source>
</evidence>
<keyword evidence="1" id="KW-0732">Signal</keyword>
<name>A0A1Y3QSL9_9BACT</name>
<evidence type="ECO:0008006" key="4">
    <source>
        <dbReference type="Google" id="ProtNLM"/>
    </source>
</evidence>
<sequence>MKKILIYGLYLLAAAVLTAGCIKDEAAVPALRGGDRLTLQLPEPQQVAVTRAATAAECRIGSLYVLVYRGGALAHKQAFAAAAVSGNGTAQPFVDLDYSLRANDKVCVAANYPASVGTSLQGLADGSAESGLASLLVYDNPACGRVVPASEAQPMYGSVVWSAGSNTCSLVRSLAKVSIETENSAVFAGKTVTYILAGAPEKTSMEVRYDTSADKYEIPDAAGIGGAWSTAIDAGGMISLSEATYSAAYPLSGVAGGAAADLNTFDKRRTALILCATDAADAKEYYRLDFSRQLSSTSITGDASNEYLDIEPNTHYTFRITSVKSGGYLSAAEAWKNPGSNIEYTVTVSDSKWISSTSNGQYLVKSDRDSVLVVKNIATAAELLRFACQMPDAGQKPGGDLPGSVETRTVTLVGADRKTPVSVSKLQLCKSDGTPAAGNTFDFSGEIIPDEGYLLKYLSGSSLPDEAVYARVRYGNVEHYVPLLPLTFDVTIPTTTFSYAGATDRSLQVQSHYYDARTDSYAPCPWTAEFSTDGGVTWTASQSSMLSRFPAKGAGSDPRNLAAYPADYKFNVLTQIGVSDNSHNEALAAAKPEIGVYDLSTKGGTEPMNTANCYVVNAPGTYTLPLVYGNAVKNGGIHSAAYTSAVSGNYIITNFVNHLDARITDPYIYNNAGCTPAGACLVWQDAYSLVTSVELTPDGKYLRFDVDHSTIRQGNAVVAVLDASGMIMWSWHIWVTDYVPGDGLKKVTNYQGYKYDLLPVYVGWCDPETLTYDARSIKVRFTQTRTGLARDFTMAQQPHSVSYSGNQPYFQFGRKDPMLPGVRTASGDILDKSAYYDDIKYMFYKSGQGKVSLGGAIRNPHVFFNYGGTGILDWCATSYYNVWSADNTLTTGNDNKVVKTVYDPSPVGFCMPASNAFTGYTYNGQVVIGDYYGSRYNSPYNSAAEFTANSGWEFYCNRMFGMSSFDPSGGTIFCQASGFRDYTSGSVFNIGSSGYCWTAVPYNLSYGMGLYFYESQVHPWYNYYRSYGFPAHVVKE</sequence>
<evidence type="ECO:0000313" key="3">
    <source>
        <dbReference type="Proteomes" id="UP000195772"/>
    </source>
</evidence>
<feature type="chain" id="PRO_5013164327" description="DUF4906 domain-containing protein" evidence="1">
    <location>
        <begin position="20"/>
        <end position="1036"/>
    </location>
</feature>
<dbReference type="OrthoDB" id="1005235at2"/>
<proteinExistence type="predicted"/>
<gene>
    <name evidence="2" type="ORF">B5G41_13655</name>
</gene>
<dbReference type="RefSeq" id="WP_087403447.1">
    <property type="nucleotide sequence ID" value="NZ_NFHB01000010.1"/>
</dbReference>
<organism evidence="2 3">
    <name type="scientific">Alistipes onderdonkii</name>
    <dbReference type="NCBI Taxonomy" id="328813"/>
    <lineage>
        <taxon>Bacteria</taxon>
        <taxon>Pseudomonadati</taxon>
        <taxon>Bacteroidota</taxon>
        <taxon>Bacteroidia</taxon>
        <taxon>Bacteroidales</taxon>
        <taxon>Rikenellaceae</taxon>
        <taxon>Alistipes</taxon>
    </lineage>
</organism>
<protein>
    <recommendedName>
        <fullName evidence="4">DUF4906 domain-containing protein</fullName>
    </recommendedName>
</protein>
<dbReference type="AlphaFoldDB" id="A0A1Y3QSL9"/>
<comment type="caution">
    <text evidence="2">The sequence shown here is derived from an EMBL/GenBank/DDBJ whole genome shotgun (WGS) entry which is preliminary data.</text>
</comment>
<reference evidence="3" key="1">
    <citation type="submission" date="2017-04" db="EMBL/GenBank/DDBJ databases">
        <title>Function of individual gut microbiota members based on whole genome sequencing of pure cultures obtained from chicken caecum.</title>
        <authorList>
            <person name="Medvecky M."/>
            <person name="Cejkova D."/>
            <person name="Polansky O."/>
            <person name="Karasova D."/>
            <person name="Kubasova T."/>
            <person name="Cizek A."/>
            <person name="Rychlik I."/>
        </authorList>
    </citation>
    <scope>NUCLEOTIDE SEQUENCE [LARGE SCALE GENOMIC DNA]</scope>
    <source>
        <strain evidence="3">An90</strain>
    </source>
</reference>